<keyword evidence="1" id="KW-0472">Membrane</keyword>
<evidence type="ECO:0000313" key="2">
    <source>
        <dbReference type="EMBL" id="UUI04747.1"/>
    </source>
</evidence>
<keyword evidence="1" id="KW-0812">Transmembrane</keyword>
<reference evidence="2" key="1">
    <citation type="submission" date="2022-07" db="EMBL/GenBank/DDBJ databases">
        <title>FELIX.</title>
        <authorList>
            <person name="Wan K.H."/>
            <person name="Park S."/>
            <person name="Lawrence Q."/>
            <person name="Eichenberger J.P."/>
            <person name="Booth B.W."/>
            <person name="Piaggio A.J."/>
            <person name="Chandler J.C."/>
            <person name="Franklin A.B."/>
            <person name="Celniker S.E."/>
        </authorList>
    </citation>
    <scope>NUCLEOTIDE SEQUENCE</scope>
    <source>
        <strain evidence="2">QA-1986 374</strain>
    </source>
</reference>
<keyword evidence="3" id="KW-1185">Reference proteome</keyword>
<dbReference type="EMBL" id="CP101914">
    <property type="protein sequence ID" value="UUI04747.1"/>
    <property type="molecule type" value="Genomic_DNA"/>
</dbReference>
<dbReference type="RefSeq" id="WP_256709645.1">
    <property type="nucleotide sequence ID" value="NZ_CP101914.1"/>
</dbReference>
<evidence type="ECO:0000256" key="1">
    <source>
        <dbReference type="SAM" id="Phobius"/>
    </source>
</evidence>
<accession>A0ABY5K0V7</accession>
<dbReference type="Proteomes" id="UP001059773">
    <property type="component" value="Chromosome"/>
</dbReference>
<sequence length="47" mass="5626">MMKIVDNRGEAHEWLLIAVALLSLITFRKIKRVERYKHKLNGIFIPY</sequence>
<feature type="transmembrane region" description="Helical" evidence="1">
    <location>
        <begin position="12"/>
        <end position="30"/>
    </location>
</feature>
<gene>
    <name evidence="2" type="ORF">NP439_08965</name>
</gene>
<evidence type="ECO:0000313" key="3">
    <source>
        <dbReference type="Proteomes" id="UP001059773"/>
    </source>
</evidence>
<name>A0ABY5K0V7_9BACI</name>
<protein>
    <submittedName>
        <fullName evidence="2">Uncharacterized protein</fullName>
    </submittedName>
</protein>
<organism evidence="2 3">
    <name type="scientific">Oceanobacillus jeddahense</name>
    <dbReference type="NCBI Taxonomy" id="1462527"/>
    <lineage>
        <taxon>Bacteria</taxon>
        <taxon>Bacillati</taxon>
        <taxon>Bacillota</taxon>
        <taxon>Bacilli</taxon>
        <taxon>Bacillales</taxon>
        <taxon>Bacillaceae</taxon>
        <taxon>Oceanobacillus</taxon>
    </lineage>
</organism>
<proteinExistence type="predicted"/>
<keyword evidence="1" id="KW-1133">Transmembrane helix</keyword>